<dbReference type="InterPro" id="IPR011664">
    <property type="entry name" value="Abi_system_AbiD/AbiF-like"/>
</dbReference>
<sequence>MSYDRPFLSYEEQLQRLKDKNVIITNDEFVLKSLRTHSYYTLLNGYKDLFDMHFDQNKGMEVFTYGIDFNQLHYLYVLDTNLNTILFKYILQIERSLKTKVAHLVAEHYGVHQDNYLNYRNYSSHNGLDRLNEMRNLQKQLNRRNRNASVDHYRNNHNHIPPWIAVNVFYFGSVINWYKILNSDLKIEIANEFLDYFDELTIDDRLTLLSDSLSLIQSYRNNMAHGNRTFETSIQTELPKNEILKILPSDTLSETEFLQNLGKKDLFAVMLCIIFLIEDEYIVNNFLQDITNLLETLTKDGETQEHIISNKGNIFSTLKIPDNIRERLISLIVKKYNILYV</sequence>
<name>A0A0X8F9J8_9LACT</name>
<proteinExistence type="predicted"/>
<gene>
    <name evidence="1" type="ORF">AWM72_00140</name>
</gene>
<keyword evidence="2" id="KW-1185">Reference proteome</keyword>
<dbReference type="Proteomes" id="UP000069912">
    <property type="component" value="Chromosome"/>
</dbReference>
<dbReference type="KEGG" id="asan:AWM72_00140"/>
<reference evidence="2" key="2">
    <citation type="submission" date="2016-01" db="EMBL/GenBank/DDBJ databases">
        <title>Six Aerococcus type strain genome sequencing and assembly using PacBio and Illumina Hiseq.</title>
        <authorList>
            <person name="Carkaci D."/>
            <person name="Dargis R."/>
            <person name="Nielsen X.C."/>
            <person name="Skovgaard O."/>
            <person name="Fuursted K."/>
            <person name="Christensen J.J."/>
        </authorList>
    </citation>
    <scope>NUCLEOTIDE SEQUENCE [LARGE SCALE GENOMIC DNA]</scope>
    <source>
        <strain evidence="2">CCUG43001</strain>
    </source>
</reference>
<evidence type="ECO:0000313" key="2">
    <source>
        <dbReference type="Proteomes" id="UP000069912"/>
    </source>
</evidence>
<organism evidence="1 2">
    <name type="scientific">Aerococcus sanguinicola</name>
    <dbReference type="NCBI Taxonomy" id="119206"/>
    <lineage>
        <taxon>Bacteria</taxon>
        <taxon>Bacillati</taxon>
        <taxon>Bacillota</taxon>
        <taxon>Bacilli</taxon>
        <taxon>Lactobacillales</taxon>
        <taxon>Aerococcaceae</taxon>
        <taxon>Aerococcus</taxon>
    </lineage>
</organism>
<evidence type="ECO:0008006" key="3">
    <source>
        <dbReference type="Google" id="ProtNLM"/>
    </source>
</evidence>
<reference evidence="1 2" key="1">
    <citation type="journal article" date="2016" name="Genome Announc.">
        <title>Complete Genome Sequences of Aerococcus christensenii CCUG 28831T, Aerococcus sanguinicola CCUG 43001T, Aerococcus urinae CCUG 36881T, Aerococcus urinaeequi CCUG 28094T, Aerococcus urinaehominis CCUG 42038 BT, and Aerococcus viridans CCUG 4311T.</title>
        <authorList>
            <person name="Carkaci D."/>
            <person name="Dargis R."/>
            <person name="Nielsen X.C."/>
            <person name="Skovgaard O."/>
            <person name="Fuursted K."/>
            <person name="Christensen J.J."/>
        </authorList>
    </citation>
    <scope>NUCLEOTIDE SEQUENCE [LARGE SCALE GENOMIC DNA]</scope>
    <source>
        <strain evidence="1 2">CCUG43001</strain>
    </source>
</reference>
<dbReference type="RefSeq" id="WP_067971430.1">
    <property type="nucleotide sequence ID" value="NZ_CAJHKM010000003.1"/>
</dbReference>
<protein>
    <recommendedName>
        <fullName evidence="3">Abi family protein</fullName>
    </recommendedName>
</protein>
<dbReference type="AlphaFoldDB" id="A0A0X8F9J8"/>
<accession>A0A0X8F9J8</accession>
<dbReference type="GeneID" id="92902482"/>
<dbReference type="EMBL" id="CP014160">
    <property type="protein sequence ID" value="AMB93290.1"/>
    <property type="molecule type" value="Genomic_DNA"/>
</dbReference>
<dbReference type="Pfam" id="PF07751">
    <property type="entry name" value="Abi_2"/>
    <property type="match status" value="1"/>
</dbReference>
<evidence type="ECO:0000313" key="1">
    <source>
        <dbReference type="EMBL" id="AMB93290.1"/>
    </source>
</evidence>